<reference evidence="2" key="1">
    <citation type="submission" date="2016-12" db="EMBL/GenBank/DDBJ databases">
        <authorList>
            <person name="Meng X."/>
        </authorList>
    </citation>
    <scope>NUCLEOTIDE SEQUENCE [LARGE SCALE GENOMIC DNA]</scope>
    <source>
        <strain evidence="2">DSM 20732</strain>
    </source>
</reference>
<accession>A0A1Q5PY76</accession>
<comment type="caution">
    <text evidence="1">The sequence shown here is derived from an EMBL/GenBank/DDBJ whole genome shotgun (WGS) entry which is preliminary data.</text>
</comment>
<dbReference type="AlphaFoldDB" id="A0A1Q5PY76"/>
<organism evidence="1 2">
    <name type="scientific">Buchananella hordeovulneris</name>
    <dbReference type="NCBI Taxonomy" id="52770"/>
    <lineage>
        <taxon>Bacteria</taxon>
        <taxon>Bacillati</taxon>
        <taxon>Actinomycetota</taxon>
        <taxon>Actinomycetes</taxon>
        <taxon>Actinomycetales</taxon>
        <taxon>Actinomycetaceae</taxon>
        <taxon>Buchananella</taxon>
    </lineage>
</organism>
<keyword evidence="2" id="KW-1185">Reference proteome</keyword>
<dbReference type="STRING" id="52770.BSZ40_00070"/>
<proteinExistence type="predicted"/>
<dbReference type="InParanoid" id="A0A1Q5PY76"/>
<name>A0A1Q5PY76_9ACTO</name>
<evidence type="ECO:0000313" key="1">
    <source>
        <dbReference type="EMBL" id="OKL52563.1"/>
    </source>
</evidence>
<evidence type="ECO:0000313" key="2">
    <source>
        <dbReference type="Proteomes" id="UP000185612"/>
    </source>
</evidence>
<dbReference type="Proteomes" id="UP000185612">
    <property type="component" value="Unassembled WGS sequence"/>
</dbReference>
<dbReference type="EMBL" id="MQVS01000001">
    <property type="protein sequence ID" value="OKL52563.1"/>
    <property type="molecule type" value="Genomic_DNA"/>
</dbReference>
<sequence length="69" mass="8025">MLWPRNKRASFELSPGMAEFGLDISGPDGYGFTDSTWFDGCIYRYFWGEFNTHIYYEGDCYKVADTDRG</sequence>
<protein>
    <submittedName>
        <fullName evidence="1">Uncharacterized protein</fullName>
    </submittedName>
</protein>
<gene>
    <name evidence="1" type="ORF">BSZ40_00070</name>
</gene>